<keyword evidence="8" id="KW-1185">Reference proteome</keyword>
<keyword evidence="5 6" id="KW-0472">Membrane</keyword>
<dbReference type="Pfam" id="PF01169">
    <property type="entry name" value="GDT1"/>
    <property type="match status" value="1"/>
</dbReference>
<proteinExistence type="inferred from homology"/>
<feature type="transmembrane region" description="Helical" evidence="6">
    <location>
        <begin position="130"/>
        <end position="153"/>
    </location>
</feature>
<comment type="similarity">
    <text evidence="2 6">Belongs to the GDT1 family.</text>
</comment>
<accession>A0AAW3TN50</accession>
<keyword evidence="4 6" id="KW-1133">Transmembrane helix</keyword>
<evidence type="ECO:0000256" key="3">
    <source>
        <dbReference type="ARBA" id="ARBA00022692"/>
    </source>
</evidence>
<feature type="transmembrane region" description="Helical" evidence="6">
    <location>
        <begin position="99"/>
        <end position="123"/>
    </location>
</feature>
<dbReference type="Proteomes" id="UP000528945">
    <property type="component" value="Unassembled WGS sequence"/>
</dbReference>
<reference evidence="7 8" key="1">
    <citation type="submission" date="2020-08" db="EMBL/GenBank/DDBJ databases">
        <title>Genomic Encyclopedia of Type Strains, Phase IV (KMG-IV): sequencing the most valuable type-strain genomes for metagenomic binning, comparative biology and taxonomic classification.</title>
        <authorList>
            <person name="Goeker M."/>
        </authorList>
    </citation>
    <scope>NUCLEOTIDE SEQUENCE [LARGE SCALE GENOMIC DNA]</scope>
    <source>
        <strain evidence="7 8">DSM 15581</strain>
    </source>
</reference>
<feature type="transmembrane region" description="Helical" evidence="6">
    <location>
        <begin position="33"/>
        <end position="58"/>
    </location>
</feature>
<evidence type="ECO:0000313" key="8">
    <source>
        <dbReference type="Proteomes" id="UP000528945"/>
    </source>
</evidence>
<evidence type="ECO:0000256" key="6">
    <source>
        <dbReference type="RuleBase" id="RU365102"/>
    </source>
</evidence>
<protein>
    <recommendedName>
        <fullName evidence="6">GDT1 family protein</fullName>
    </recommendedName>
</protein>
<dbReference type="GO" id="GO:0016020">
    <property type="term" value="C:membrane"/>
    <property type="evidence" value="ECO:0007669"/>
    <property type="project" value="UniProtKB-SubCell"/>
</dbReference>
<dbReference type="EMBL" id="JACIDB010000001">
    <property type="protein sequence ID" value="MBB3874007.1"/>
    <property type="molecule type" value="Genomic_DNA"/>
</dbReference>
<evidence type="ECO:0000256" key="4">
    <source>
        <dbReference type="ARBA" id="ARBA00022989"/>
    </source>
</evidence>
<feature type="transmembrane region" description="Helical" evidence="6">
    <location>
        <begin position="70"/>
        <end position="87"/>
    </location>
</feature>
<name>A0AAW3TN50_9SPHN</name>
<evidence type="ECO:0000256" key="1">
    <source>
        <dbReference type="ARBA" id="ARBA00004141"/>
    </source>
</evidence>
<dbReference type="AlphaFoldDB" id="A0AAW3TN50"/>
<evidence type="ECO:0000256" key="2">
    <source>
        <dbReference type="ARBA" id="ARBA00009190"/>
    </source>
</evidence>
<comment type="subcellular location">
    <subcellularLocation>
        <location evidence="1 6">Membrane</location>
        <topology evidence="1 6">Multi-pass membrane protein</topology>
    </subcellularLocation>
</comment>
<sequence length="188" mass="19150">MDVLMAALVAAALAQVGDRPAWLAAILADRYRAPGLVIAMAAIALAVAAGLAGVAGGLIAPQLTPEAKQLFLALALVLQGGGALFPAKAPDRLERWRLGAAATSLLGLFILAFGDGVQFIVLTLSARAELVWLAPLGATLGSLAVIAPAALLGEAGWRALPLRSLRIAIGILFLIVGLWLGVGALRLI</sequence>
<keyword evidence="3 6" id="KW-0812">Transmembrane</keyword>
<dbReference type="RefSeq" id="WP_147035847.1">
    <property type="nucleotide sequence ID" value="NZ_JACIDB010000001.1"/>
</dbReference>
<evidence type="ECO:0000313" key="7">
    <source>
        <dbReference type="EMBL" id="MBB3874007.1"/>
    </source>
</evidence>
<organism evidence="7 8">
    <name type="scientific">Sphingomonas aquatilis</name>
    <dbReference type="NCBI Taxonomy" id="93063"/>
    <lineage>
        <taxon>Bacteria</taxon>
        <taxon>Pseudomonadati</taxon>
        <taxon>Pseudomonadota</taxon>
        <taxon>Alphaproteobacteria</taxon>
        <taxon>Sphingomonadales</taxon>
        <taxon>Sphingomonadaceae</taxon>
        <taxon>Sphingomonas</taxon>
    </lineage>
</organism>
<dbReference type="GO" id="GO:0046873">
    <property type="term" value="F:metal ion transmembrane transporter activity"/>
    <property type="evidence" value="ECO:0007669"/>
    <property type="project" value="InterPro"/>
</dbReference>
<gene>
    <name evidence="7" type="ORF">GGR47_000223</name>
</gene>
<evidence type="ECO:0000256" key="5">
    <source>
        <dbReference type="ARBA" id="ARBA00023136"/>
    </source>
</evidence>
<comment type="caution">
    <text evidence="7">The sequence shown here is derived from an EMBL/GenBank/DDBJ whole genome shotgun (WGS) entry which is preliminary data.</text>
</comment>
<feature type="transmembrane region" description="Helical" evidence="6">
    <location>
        <begin position="165"/>
        <end position="185"/>
    </location>
</feature>
<dbReference type="InterPro" id="IPR001727">
    <property type="entry name" value="GDT1-like"/>
</dbReference>